<dbReference type="AlphaFoldDB" id="A0A0F6RBL3"/>
<evidence type="ECO:0000313" key="3">
    <source>
        <dbReference type="Proteomes" id="UP000034071"/>
    </source>
</evidence>
<dbReference type="InterPro" id="IPR050767">
    <property type="entry name" value="Sel1_AlgK"/>
</dbReference>
<dbReference type="InterPro" id="IPR011990">
    <property type="entry name" value="TPR-like_helical_dom_sf"/>
</dbReference>
<feature type="chain" id="PRO_5002509150" description="Sel1 domain protein repeat-containing protein" evidence="1">
    <location>
        <begin position="23"/>
        <end position="673"/>
    </location>
</feature>
<keyword evidence="3" id="KW-1185">Reference proteome</keyword>
<organism evidence="2 3">
    <name type="scientific">Kangiella geojedonensis</name>
    <dbReference type="NCBI Taxonomy" id="914150"/>
    <lineage>
        <taxon>Bacteria</taxon>
        <taxon>Pseudomonadati</taxon>
        <taxon>Pseudomonadota</taxon>
        <taxon>Gammaproteobacteria</taxon>
        <taxon>Kangiellales</taxon>
        <taxon>Kangiellaceae</taxon>
        <taxon>Kangiella</taxon>
    </lineage>
</organism>
<evidence type="ECO:0008006" key="4">
    <source>
        <dbReference type="Google" id="ProtNLM"/>
    </source>
</evidence>
<dbReference type="HOGENOM" id="CLU_408135_0_0_6"/>
<dbReference type="PANTHER" id="PTHR11102">
    <property type="entry name" value="SEL-1-LIKE PROTEIN"/>
    <property type="match status" value="1"/>
</dbReference>
<sequence>MKNITFLLAVALLALCSCKTLEPIDPQVQNDEVYTKAFNQLLVESSSVPFDKLFESYLNSSYFLDNGNAFNNFVKLESDIYSGKVACESVDFVSRLKALPLSIRVHQLAADCAQRSNDSTAIEFHEKLIDYLVLGYFSKGDAKNYYSAVDVSAFGEPTDLVQALGYEVVEYYIQPYASGSMFSYVLVANSEDTGKQRRFHFNLWDALDVLYLAAEEPVDIYSLDYLPIRAFEELRETNSAFDLGTARVLWSQKNDIAVERLLSSVNAGNSMAQQMLADKLIIGEKIEGYDTDDAIDQLISASEAGLATAFARLSVIFKHGINTDIDIKVAKQLEQKSVVLMGEELTLAEMALITVIYGLSEEERVEAFKRAASAGSGKSAFYLYNYFTDKNEEVKAQKYLELAANLDYAEALILKGSLLAMDDSAKWEDVEEEFFELLNQAKLQHHPKADFILSRYLQASDKTKSFQYLEQAAKKGLVVAQYDLAKAYDNGKIISQSFVDSNRWLNMAVKQGHLPAIVRLGYNYEKGIGVEKDLETAVEFYSLAAEQGHALGMFNYGYMLLKGRGVEKNYSLAVEWLEKAAENGHASANNELALMYKEGEYFEQNYKKANQLFLLAAEKGEMYAMYNLGMSYEEGLGVPKDIKTAMEWYLKAQAKGHSAAAIRRFNLLKGQSD</sequence>
<dbReference type="PANTHER" id="PTHR11102:SF160">
    <property type="entry name" value="ERAD-ASSOCIATED E3 UBIQUITIN-PROTEIN LIGASE COMPONENT HRD3"/>
    <property type="match status" value="1"/>
</dbReference>
<dbReference type="Pfam" id="PF08238">
    <property type="entry name" value="Sel1"/>
    <property type="match status" value="7"/>
</dbReference>
<accession>A0A0F6RBL3</accession>
<keyword evidence="1" id="KW-0732">Signal</keyword>
<protein>
    <recommendedName>
        <fullName evidence="4">Sel1 domain protein repeat-containing protein</fullName>
    </recommendedName>
</protein>
<dbReference type="InterPro" id="IPR006597">
    <property type="entry name" value="Sel1-like"/>
</dbReference>
<dbReference type="OrthoDB" id="9204495at2"/>
<dbReference type="KEGG" id="kge:TQ33_0686"/>
<evidence type="ECO:0000313" key="2">
    <source>
        <dbReference type="EMBL" id="AKE51663.1"/>
    </source>
</evidence>
<evidence type="ECO:0000256" key="1">
    <source>
        <dbReference type="SAM" id="SignalP"/>
    </source>
</evidence>
<dbReference type="RefSeq" id="WP_052735180.1">
    <property type="nucleotide sequence ID" value="NZ_CP010975.1"/>
</dbReference>
<dbReference type="PROSITE" id="PS51257">
    <property type="entry name" value="PROKAR_LIPOPROTEIN"/>
    <property type="match status" value="1"/>
</dbReference>
<dbReference type="SMART" id="SM00671">
    <property type="entry name" value="SEL1"/>
    <property type="match status" value="6"/>
</dbReference>
<dbReference type="SUPFAM" id="SSF81901">
    <property type="entry name" value="HCP-like"/>
    <property type="match status" value="2"/>
</dbReference>
<gene>
    <name evidence="2" type="ORF">TQ33_0686</name>
</gene>
<dbReference type="STRING" id="914150.TQ33_0686"/>
<dbReference type="Gene3D" id="1.25.40.10">
    <property type="entry name" value="Tetratricopeptide repeat domain"/>
    <property type="match status" value="2"/>
</dbReference>
<dbReference type="PATRIC" id="fig|914150.5.peg.697"/>
<feature type="signal peptide" evidence="1">
    <location>
        <begin position="1"/>
        <end position="22"/>
    </location>
</feature>
<proteinExistence type="predicted"/>
<dbReference type="Proteomes" id="UP000034071">
    <property type="component" value="Chromosome"/>
</dbReference>
<name>A0A0F6RBL3_9GAMM</name>
<dbReference type="EMBL" id="CP010975">
    <property type="protein sequence ID" value="AKE51663.1"/>
    <property type="molecule type" value="Genomic_DNA"/>
</dbReference>
<reference evidence="2 3" key="1">
    <citation type="submission" date="2015-02" db="EMBL/GenBank/DDBJ databases">
        <title>Complete genome sequence of Kangiella geojedonensis strain YCS-5T.</title>
        <authorList>
            <person name="Kim K.M."/>
        </authorList>
    </citation>
    <scope>NUCLEOTIDE SEQUENCE [LARGE SCALE GENOMIC DNA]</scope>
    <source>
        <strain evidence="2 3">YCS-5</strain>
    </source>
</reference>